<dbReference type="Proteomes" id="UP000058074">
    <property type="component" value="Chromosome"/>
</dbReference>
<dbReference type="PATRIC" id="fig|33050.5.peg.3071"/>
<dbReference type="EMBL" id="CP012700">
    <property type="protein sequence ID" value="ALH81573.1"/>
    <property type="molecule type" value="Genomic_DNA"/>
</dbReference>
<dbReference type="InterPro" id="IPR046025">
    <property type="entry name" value="DUF5983"/>
</dbReference>
<proteinExistence type="predicted"/>
<organism evidence="2 3">
    <name type="scientific">Sphingopyxis macrogoltabida</name>
    <name type="common">Sphingomonas macrogoltabidus</name>
    <dbReference type="NCBI Taxonomy" id="33050"/>
    <lineage>
        <taxon>Bacteria</taxon>
        <taxon>Pseudomonadati</taxon>
        <taxon>Pseudomonadota</taxon>
        <taxon>Alphaproteobacteria</taxon>
        <taxon>Sphingomonadales</taxon>
        <taxon>Sphingomonadaceae</taxon>
        <taxon>Sphingopyxis</taxon>
    </lineage>
</organism>
<dbReference type="AlphaFoldDB" id="A0A0N9UNW7"/>
<gene>
    <name evidence="2" type="ORF">AN936_14795</name>
</gene>
<reference evidence="2 3" key="1">
    <citation type="journal article" date="2015" name="Genome Announc.">
        <title>Complete Genome Sequence of Polypropylene Glycol- and Polyethylene Glycol-Degrading Sphingopyxis macrogoltabida Strain EY-1.</title>
        <authorList>
            <person name="Ohtsubo Y."/>
            <person name="Nagata Y."/>
            <person name="Numata M."/>
            <person name="Tsuchikane K."/>
            <person name="Hosoyama A."/>
            <person name="Yamazoe A."/>
            <person name="Tsuda M."/>
            <person name="Fujita N."/>
            <person name="Kawai F."/>
        </authorList>
    </citation>
    <scope>NUCLEOTIDE SEQUENCE [LARGE SCALE GENOMIC DNA]</scope>
    <source>
        <strain evidence="2 3">EY-1</strain>
    </source>
</reference>
<dbReference type="RefSeq" id="WP_234715581.1">
    <property type="nucleotide sequence ID" value="NZ_CP012700.1"/>
</dbReference>
<dbReference type="KEGG" id="smag:AN936_14795"/>
<evidence type="ECO:0000313" key="3">
    <source>
        <dbReference type="Proteomes" id="UP000058074"/>
    </source>
</evidence>
<dbReference type="Pfam" id="PF19419">
    <property type="entry name" value="DUF5983"/>
    <property type="match status" value="1"/>
</dbReference>
<accession>A0A0N9UNW7</accession>
<name>A0A0N9UNW7_SPHMC</name>
<protein>
    <recommendedName>
        <fullName evidence="1">DUF5983 domain-containing protein</fullName>
    </recommendedName>
</protein>
<evidence type="ECO:0000313" key="2">
    <source>
        <dbReference type="EMBL" id="ALH81573.1"/>
    </source>
</evidence>
<sequence length="233" mass="25547">MSDIGIRALAQLLARARAAIETPADLDDAARAAVIEDIAAFEDCLARGLIPWGFDIHIGSIDHKHGTNHYAALTQKALMAEVAEYCREWWSDIEDGRDPATLDDQTIADIYFDDHPSENLKTDRVHIDPLLADMQTLGPETGHYCVIATAHLSTATAAMLDEWCAAATSDRPINVASTIYGWFVPAREVDEPAQAKLPADLLAAMRFARAHGFDHILFDCDAGSVEALPKHDW</sequence>
<evidence type="ECO:0000259" key="1">
    <source>
        <dbReference type="Pfam" id="PF19419"/>
    </source>
</evidence>
<feature type="domain" description="DUF5983" evidence="1">
    <location>
        <begin position="144"/>
        <end position="233"/>
    </location>
</feature>